<evidence type="ECO:0000256" key="14">
    <source>
        <dbReference type="PROSITE-ProRule" id="PRU01211"/>
    </source>
</evidence>
<dbReference type="InterPro" id="IPR001506">
    <property type="entry name" value="Peptidase_M12A"/>
</dbReference>
<feature type="binding site" evidence="14">
    <location>
        <position position="234"/>
    </location>
    <ligand>
        <name>Zn(2+)</name>
        <dbReference type="ChEBI" id="CHEBI:29105"/>
        <note>catalytic</note>
    </ligand>
</feature>
<dbReference type="InterPro" id="IPR024079">
    <property type="entry name" value="MetalloPept_cat_dom_sf"/>
</dbReference>
<evidence type="ECO:0000256" key="3">
    <source>
        <dbReference type="ARBA" id="ARBA00022536"/>
    </source>
</evidence>
<keyword evidence="8 14" id="KW-0862">Zinc</keyword>
<dbReference type="CDD" id="cd04280">
    <property type="entry name" value="ZnMc_astacin_like"/>
    <property type="match status" value="1"/>
</dbReference>
<gene>
    <name evidence="18" type="ORF">CYNAS_LOCUS21638</name>
</gene>
<dbReference type="InterPro" id="IPR035914">
    <property type="entry name" value="Sperma_CUB_dom_sf"/>
</dbReference>
<comment type="subcellular location">
    <subcellularLocation>
        <location evidence="1 12">Secreted</location>
    </subcellularLocation>
</comment>
<comment type="caution">
    <text evidence="13">Lacks conserved residue(s) required for the propagation of feature annotation.</text>
</comment>
<keyword evidence="9 14" id="KW-0482">Metalloprotease</keyword>
<dbReference type="GO" id="GO:0008270">
    <property type="term" value="F:zinc ion binding"/>
    <property type="evidence" value="ECO:0007669"/>
    <property type="project" value="UniProtKB-UniRule"/>
</dbReference>
<evidence type="ECO:0000256" key="15">
    <source>
        <dbReference type="RuleBase" id="RU361183"/>
    </source>
</evidence>
<evidence type="ECO:0000256" key="1">
    <source>
        <dbReference type="ARBA" id="ARBA00004613"/>
    </source>
</evidence>
<evidence type="ECO:0000256" key="12">
    <source>
        <dbReference type="PIRNR" id="PIRNR036365"/>
    </source>
</evidence>
<evidence type="ECO:0000256" key="8">
    <source>
        <dbReference type="ARBA" id="ARBA00022833"/>
    </source>
</evidence>
<dbReference type="PROSITE" id="PS51864">
    <property type="entry name" value="ASTACIN"/>
    <property type="match status" value="1"/>
</dbReference>
<dbReference type="InterPro" id="IPR000859">
    <property type="entry name" value="CUB_dom"/>
</dbReference>
<keyword evidence="3" id="KW-0245">EGF-like domain</keyword>
<keyword evidence="6 12" id="KW-0732">Signal</keyword>
<dbReference type="InterPro" id="IPR034035">
    <property type="entry name" value="Astacin-like_dom"/>
</dbReference>
<dbReference type="GO" id="GO:0018996">
    <property type="term" value="P:molting cycle, collagen and cuticulin-based cuticle"/>
    <property type="evidence" value="ECO:0007669"/>
    <property type="project" value="InterPro"/>
</dbReference>
<dbReference type="SUPFAM" id="SSF55486">
    <property type="entry name" value="Metalloproteases ('zincins'), catalytic domain"/>
    <property type="match status" value="1"/>
</dbReference>
<dbReference type="GO" id="GO:0004222">
    <property type="term" value="F:metalloendopeptidase activity"/>
    <property type="evidence" value="ECO:0007669"/>
    <property type="project" value="UniProtKB-UniRule"/>
</dbReference>
<keyword evidence="2 12" id="KW-0964">Secreted</keyword>
<dbReference type="Proteomes" id="UP001176961">
    <property type="component" value="Unassembled WGS sequence"/>
</dbReference>
<evidence type="ECO:0000256" key="4">
    <source>
        <dbReference type="ARBA" id="ARBA00022670"/>
    </source>
</evidence>
<feature type="domain" description="Peptidase M12A" evidence="17">
    <location>
        <begin position="132"/>
        <end position="327"/>
    </location>
</feature>
<keyword evidence="4 14" id="KW-0645">Protease</keyword>
<dbReference type="PROSITE" id="PS01180">
    <property type="entry name" value="CUB"/>
    <property type="match status" value="1"/>
</dbReference>
<organism evidence="18 19">
    <name type="scientific">Cylicocyclus nassatus</name>
    <name type="common">Nematode worm</name>
    <dbReference type="NCBI Taxonomy" id="53992"/>
    <lineage>
        <taxon>Eukaryota</taxon>
        <taxon>Metazoa</taxon>
        <taxon>Ecdysozoa</taxon>
        <taxon>Nematoda</taxon>
        <taxon>Chromadorea</taxon>
        <taxon>Rhabditida</taxon>
        <taxon>Rhabditina</taxon>
        <taxon>Rhabditomorpha</taxon>
        <taxon>Strongyloidea</taxon>
        <taxon>Strongylidae</taxon>
        <taxon>Cylicocyclus</taxon>
    </lineage>
</organism>
<accession>A0AA36HF41</accession>
<dbReference type="InterPro" id="IPR017050">
    <property type="entry name" value="Metallopeptidase_nem"/>
</dbReference>
<evidence type="ECO:0000256" key="9">
    <source>
        <dbReference type="ARBA" id="ARBA00023049"/>
    </source>
</evidence>
<evidence type="ECO:0000256" key="13">
    <source>
        <dbReference type="PROSITE-ProRule" id="PRU00059"/>
    </source>
</evidence>
<evidence type="ECO:0000256" key="5">
    <source>
        <dbReference type="ARBA" id="ARBA00022723"/>
    </source>
</evidence>
<evidence type="ECO:0000313" key="19">
    <source>
        <dbReference type="Proteomes" id="UP001176961"/>
    </source>
</evidence>
<feature type="signal peptide" evidence="12 15">
    <location>
        <begin position="1"/>
        <end position="18"/>
    </location>
</feature>
<dbReference type="AlphaFoldDB" id="A0AA36HF41"/>
<reference evidence="18" key="1">
    <citation type="submission" date="2023-07" db="EMBL/GenBank/DDBJ databases">
        <authorList>
            <consortium name="CYATHOMIX"/>
        </authorList>
    </citation>
    <scope>NUCLEOTIDE SEQUENCE</scope>
    <source>
        <strain evidence="18">N/A</strain>
    </source>
</reference>
<dbReference type="PANTHER" id="PTHR10127:SF793">
    <property type="entry name" value="ZINC METALLOPROTEINASE NAS-31"/>
    <property type="match status" value="1"/>
</dbReference>
<dbReference type="SUPFAM" id="SSF49854">
    <property type="entry name" value="Spermadhesin, CUB domain"/>
    <property type="match status" value="1"/>
</dbReference>
<dbReference type="SMART" id="SM00235">
    <property type="entry name" value="ZnMc"/>
    <property type="match status" value="1"/>
</dbReference>
<evidence type="ECO:0000256" key="11">
    <source>
        <dbReference type="ARBA" id="ARBA00023180"/>
    </source>
</evidence>
<keyword evidence="11" id="KW-0325">Glycoprotein</keyword>
<evidence type="ECO:0000259" key="17">
    <source>
        <dbReference type="PROSITE" id="PS51864"/>
    </source>
</evidence>
<feature type="binding site" evidence="14">
    <location>
        <position position="224"/>
    </location>
    <ligand>
        <name>Zn(2+)</name>
        <dbReference type="ChEBI" id="CHEBI:29105"/>
        <note>catalytic</note>
    </ligand>
</feature>
<feature type="active site" evidence="14">
    <location>
        <position position="225"/>
    </location>
</feature>
<evidence type="ECO:0000256" key="10">
    <source>
        <dbReference type="ARBA" id="ARBA00023157"/>
    </source>
</evidence>
<protein>
    <recommendedName>
        <fullName evidence="12">Zinc metalloproteinase</fullName>
    </recommendedName>
</protein>
<dbReference type="InterPro" id="IPR006026">
    <property type="entry name" value="Peptidase_Metallo"/>
</dbReference>
<evidence type="ECO:0000313" key="18">
    <source>
        <dbReference type="EMBL" id="CAJ0609655.1"/>
    </source>
</evidence>
<evidence type="ECO:0000259" key="16">
    <source>
        <dbReference type="PROSITE" id="PS01180"/>
    </source>
</evidence>
<evidence type="ECO:0000256" key="6">
    <source>
        <dbReference type="ARBA" id="ARBA00022729"/>
    </source>
</evidence>
<dbReference type="PANTHER" id="PTHR10127">
    <property type="entry name" value="DISCOIDIN, CUB, EGF, LAMININ , AND ZINC METALLOPROTEASE DOMAIN CONTAINING"/>
    <property type="match status" value="1"/>
</dbReference>
<dbReference type="PIRSF" id="PIRSF036365">
    <property type="entry name" value="Astacin_nematoda"/>
    <property type="match status" value="1"/>
</dbReference>
<keyword evidence="5 14" id="KW-0479">Metal-binding</keyword>
<name>A0AA36HF41_CYLNA</name>
<keyword evidence="19" id="KW-1185">Reference proteome</keyword>
<dbReference type="GO" id="GO:0006508">
    <property type="term" value="P:proteolysis"/>
    <property type="evidence" value="ECO:0007669"/>
    <property type="project" value="UniProtKB-KW"/>
</dbReference>
<keyword evidence="7 14" id="KW-0378">Hydrolase</keyword>
<comment type="caution">
    <text evidence="18">The sequence shown here is derived from an EMBL/GenBank/DDBJ whole genome shotgun (WGS) entry which is preliminary data.</text>
</comment>
<dbReference type="Pfam" id="PF01400">
    <property type="entry name" value="Astacin"/>
    <property type="match status" value="1"/>
</dbReference>
<keyword evidence="10" id="KW-1015">Disulfide bond</keyword>
<proteinExistence type="predicted"/>
<feature type="binding site" evidence="14">
    <location>
        <position position="228"/>
    </location>
    <ligand>
        <name>Zn(2+)</name>
        <dbReference type="ChEBI" id="CHEBI:29105"/>
        <note>catalytic</note>
    </ligand>
</feature>
<dbReference type="Gene3D" id="3.40.390.10">
    <property type="entry name" value="Collagenase (Catalytic Domain)"/>
    <property type="match status" value="1"/>
</dbReference>
<dbReference type="PRINTS" id="PR00480">
    <property type="entry name" value="ASTACIN"/>
</dbReference>
<comment type="cofactor">
    <cofactor evidence="14 15">
        <name>Zn(2+)</name>
        <dbReference type="ChEBI" id="CHEBI:29105"/>
    </cofactor>
    <text evidence="14 15">Binds 1 zinc ion per subunit.</text>
</comment>
<dbReference type="EMBL" id="CATQJL010000326">
    <property type="protein sequence ID" value="CAJ0609655.1"/>
    <property type="molecule type" value="Genomic_DNA"/>
</dbReference>
<evidence type="ECO:0000256" key="7">
    <source>
        <dbReference type="ARBA" id="ARBA00022801"/>
    </source>
</evidence>
<feature type="domain" description="CUB" evidence="16">
    <location>
        <begin position="371"/>
        <end position="490"/>
    </location>
</feature>
<sequence length="490" mass="55232">MRDHLLILLLFMCINANSSSWKMGFLRNALSRVKTSLDKDRLVAIRKDFYSLRSKIAAKLALSPIQKAALAENLKKLIHIQKARLNDVGNTIVEVNEKAQIGELLYQGDIVLTDQQAKEILDAAKGKRERRQAYRNGKYPYTTWLFGVFYSFHANASARIKRVFKKGAMEWQKESCIDFIESPKAPGRIELISEDGCWSYVGNRHKVQPLSLGKGCENVGAAAHEIGHSLGMFHTHSRHDRDDFITLNTQNIKSKYLDQFEKATPELNDNYGITYDYGSIMHYGASGFANEGTYSMVPLDSDYTQTLGSPFISFYEKLMMNIHYNCLEKCGKNAKAAKCSMGGFPNPRDCRICVCPSGYGGKLCNKRPSGCGKTLKAKPSPEKLVDVLGDDSKEKREREDFMFCHYWIQAPREKKVEVKMMGFTGGIASDGCYYGGVEIKAHKDQRLTGYRFCAPENAGKTLVSHSNLMPVITYNRVNKTTTILQYRSSV</sequence>
<feature type="chain" id="PRO_5041482750" description="Zinc metalloproteinase" evidence="12 15">
    <location>
        <begin position="19"/>
        <end position="490"/>
    </location>
</feature>
<evidence type="ECO:0000256" key="2">
    <source>
        <dbReference type="ARBA" id="ARBA00022525"/>
    </source>
</evidence>
<dbReference type="GO" id="GO:0005576">
    <property type="term" value="C:extracellular region"/>
    <property type="evidence" value="ECO:0007669"/>
    <property type="project" value="UniProtKB-SubCell"/>
</dbReference>